<evidence type="ECO:0000313" key="3">
    <source>
        <dbReference type="Proteomes" id="UP000321569"/>
    </source>
</evidence>
<reference evidence="2 3" key="1">
    <citation type="submission" date="2019-07" db="EMBL/GenBank/DDBJ databases">
        <title>Whole genome shotgun sequence of Lactobacillus rapi NBRC 109618.</title>
        <authorList>
            <person name="Hosoyama A."/>
            <person name="Uohara A."/>
            <person name="Ohji S."/>
            <person name="Ichikawa N."/>
        </authorList>
    </citation>
    <scope>NUCLEOTIDE SEQUENCE [LARGE SCALE GENOMIC DNA]</scope>
    <source>
        <strain evidence="2 3">NBRC 109618</strain>
    </source>
</reference>
<dbReference type="AlphaFoldDB" id="A0A512PNR1"/>
<protein>
    <submittedName>
        <fullName evidence="2">Uncharacterized protein</fullName>
    </submittedName>
</protein>
<dbReference type="Proteomes" id="UP000321569">
    <property type="component" value="Unassembled WGS sequence"/>
</dbReference>
<keyword evidence="1" id="KW-1133">Transmembrane helix</keyword>
<organism evidence="2 3">
    <name type="scientific">Lentilactobacillus rapi</name>
    <dbReference type="NCBI Taxonomy" id="481723"/>
    <lineage>
        <taxon>Bacteria</taxon>
        <taxon>Bacillati</taxon>
        <taxon>Bacillota</taxon>
        <taxon>Bacilli</taxon>
        <taxon>Lactobacillales</taxon>
        <taxon>Lactobacillaceae</taxon>
        <taxon>Lentilactobacillus</taxon>
    </lineage>
</organism>
<keyword evidence="1" id="KW-0812">Transmembrane</keyword>
<sequence length="81" mass="9380">MSLLSFTGLIGIELFMFQNVTFIDRIAFALILMAIPGLWYDFIFRFSDSRDWLVKDTDLCLLVTFLIGVAYTGITIFIHFM</sequence>
<evidence type="ECO:0000313" key="2">
    <source>
        <dbReference type="EMBL" id="GEP72841.1"/>
    </source>
</evidence>
<feature type="transmembrane region" description="Helical" evidence="1">
    <location>
        <begin position="26"/>
        <end position="47"/>
    </location>
</feature>
<accession>A0A512PNR1</accession>
<evidence type="ECO:0000256" key="1">
    <source>
        <dbReference type="SAM" id="Phobius"/>
    </source>
</evidence>
<comment type="caution">
    <text evidence="2">The sequence shown here is derived from an EMBL/GenBank/DDBJ whole genome shotgun (WGS) entry which is preliminary data.</text>
</comment>
<proteinExistence type="predicted"/>
<dbReference type="EMBL" id="BKAM01000035">
    <property type="protein sequence ID" value="GEP72841.1"/>
    <property type="molecule type" value="Genomic_DNA"/>
</dbReference>
<name>A0A512PNR1_9LACO</name>
<feature type="transmembrane region" description="Helical" evidence="1">
    <location>
        <begin position="59"/>
        <end position="80"/>
    </location>
</feature>
<gene>
    <name evidence="2" type="ORF">LRA02_17090</name>
</gene>
<keyword evidence="1" id="KW-0472">Membrane</keyword>